<protein>
    <submittedName>
        <fullName evidence="4">Nuclear export mediator factor NEMF</fullName>
    </submittedName>
</protein>
<dbReference type="GO" id="GO:1990112">
    <property type="term" value="C:RQC complex"/>
    <property type="evidence" value="ECO:0007669"/>
    <property type="project" value="TreeGrafter"/>
</dbReference>
<evidence type="ECO:0000259" key="2">
    <source>
        <dbReference type="Pfam" id="PF05670"/>
    </source>
</evidence>
<reference evidence="3" key="2">
    <citation type="submission" date="2014-07" db="EMBL/GenBank/DDBJ databases">
        <authorList>
            <person name="Hull J."/>
        </authorList>
    </citation>
    <scope>NUCLEOTIDE SEQUENCE</scope>
</reference>
<dbReference type="PANTHER" id="PTHR15239:SF6">
    <property type="entry name" value="RIBOSOME QUALITY CONTROL COMPLEX SUBUNIT NEMF"/>
    <property type="match status" value="1"/>
</dbReference>
<dbReference type="EMBL" id="GBHO01021691">
    <property type="protein sequence ID" value="JAG21913.1"/>
    <property type="molecule type" value="Transcribed_RNA"/>
</dbReference>
<reference evidence="3" key="1">
    <citation type="journal article" date="2014" name="PLoS ONE">
        <title>Transcriptome-Based Identification of ABC Transporters in the Western Tarnished Plant Bug Lygus hesperus.</title>
        <authorList>
            <person name="Hull J.J."/>
            <person name="Chaney K."/>
            <person name="Geib S.M."/>
            <person name="Fabrick J.A."/>
            <person name="Brent C.S."/>
            <person name="Walsh D."/>
            <person name="Lavine L.C."/>
        </authorList>
    </citation>
    <scope>NUCLEOTIDE SEQUENCE</scope>
</reference>
<dbReference type="InterPro" id="IPR008532">
    <property type="entry name" value="NFACT_RNA-bd"/>
</dbReference>
<proteinExistence type="predicted"/>
<organism evidence="3">
    <name type="scientific">Lygus hesperus</name>
    <name type="common">Western plant bug</name>
    <dbReference type="NCBI Taxonomy" id="30085"/>
    <lineage>
        <taxon>Eukaryota</taxon>
        <taxon>Metazoa</taxon>
        <taxon>Ecdysozoa</taxon>
        <taxon>Arthropoda</taxon>
        <taxon>Hexapoda</taxon>
        <taxon>Insecta</taxon>
        <taxon>Pterygota</taxon>
        <taxon>Neoptera</taxon>
        <taxon>Paraneoptera</taxon>
        <taxon>Hemiptera</taxon>
        <taxon>Heteroptera</taxon>
        <taxon>Panheteroptera</taxon>
        <taxon>Cimicomorpha</taxon>
        <taxon>Miridae</taxon>
        <taxon>Mirini</taxon>
        <taxon>Lygus</taxon>
    </lineage>
</organism>
<dbReference type="PANTHER" id="PTHR15239">
    <property type="entry name" value="NUCLEAR EXPORT MEDIATOR FACTOR NEMF"/>
    <property type="match status" value="1"/>
</dbReference>
<dbReference type="GO" id="GO:0000049">
    <property type="term" value="F:tRNA binding"/>
    <property type="evidence" value="ECO:0007669"/>
    <property type="project" value="TreeGrafter"/>
</dbReference>
<feature type="compositionally biased region" description="Polar residues" evidence="1">
    <location>
        <begin position="225"/>
        <end position="234"/>
    </location>
</feature>
<gene>
    <name evidence="4" type="primary">Clbn</name>
    <name evidence="3" type="ORF">CM83_3281</name>
    <name evidence="4" type="ORF">g.9558</name>
</gene>
<evidence type="ECO:0000313" key="3">
    <source>
        <dbReference type="EMBL" id="JAG21913.1"/>
    </source>
</evidence>
<dbReference type="AlphaFoldDB" id="A0A0A9XSW0"/>
<accession>A0A0A9XSW0</accession>
<feature type="compositionally biased region" description="Basic and acidic residues" evidence="1">
    <location>
        <begin position="236"/>
        <end position="251"/>
    </location>
</feature>
<dbReference type="EMBL" id="GDHC01017258">
    <property type="protein sequence ID" value="JAQ01371.1"/>
    <property type="molecule type" value="Transcribed_RNA"/>
</dbReference>
<feature type="compositionally biased region" description="Basic and acidic residues" evidence="1">
    <location>
        <begin position="183"/>
        <end position="194"/>
    </location>
</feature>
<feature type="domain" description="NFACT RNA-binding" evidence="2">
    <location>
        <begin position="1"/>
        <end position="81"/>
    </location>
</feature>
<evidence type="ECO:0000256" key="1">
    <source>
        <dbReference type="SAM" id="MobiDB-lite"/>
    </source>
</evidence>
<name>A0A0A9XSW0_LYGHE</name>
<reference evidence="4" key="3">
    <citation type="journal article" date="2016" name="Gigascience">
        <title>De novo construction of an expanded transcriptome assembly for the western tarnished plant bug, Lygus hesperus.</title>
        <authorList>
            <person name="Tassone E.E."/>
            <person name="Geib S.M."/>
            <person name="Hall B."/>
            <person name="Fabrick J.A."/>
            <person name="Brent C.S."/>
            <person name="Hull J.J."/>
        </authorList>
    </citation>
    <scope>NUCLEOTIDE SEQUENCE</scope>
</reference>
<dbReference type="GO" id="GO:1990116">
    <property type="term" value="P:ribosome-associated ubiquitin-dependent protein catabolic process"/>
    <property type="evidence" value="ECO:0007669"/>
    <property type="project" value="TreeGrafter"/>
</dbReference>
<dbReference type="GO" id="GO:0072344">
    <property type="term" value="P:rescue of stalled ribosome"/>
    <property type="evidence" value="ECO:0007669"/>
    <property type="project" value="TreeGrafter"/>
</dbReference>
<feature type="region of interest" description="Disordered" evidence="1">
    <location>
        <begin position="221"/>
        <end position="251"/>
    </location>
</feature>
<feature type="compositionally biased region" description="Polar residues" evidence="1">
    <location>
        <begin position="154"/>
        <end position="182"/>
    </location>
</feature>
<dbReference type="Pfam" id="PF05670">
    <property type="entry name" value="NFACT-R_1"/>
    <property type="match status" value="1"/>
</dbReference>
<evidence type="ECO:0000313" key="4">
    <source>
        <dbReference type="EMBL" id="JAQ01371.1"/>
    </source>
</evidence>
<sequence length="251" mass="27646">MHADVHGAASIIIKNPQPNVQASETIPTRTLQQAAVFTLVHSKIWNQRQMNERCYWVFANQVSKIPPTGMYLSPGSFMIRGVKNYIVQVPVLTMGLGLCFRLGSAASIENHADESVQRSPYLSQVGKKGAIWEEVDDGAGALTPATNAIAAPPVSSNATSAARSTGGTKDTKNWASSHQNRGTVEKKKSVEHHSRVWKERMKRYELQDEDDRRRAQELYGIVFSKDSSGTQVPTVSRRDVPVEDGGGSRRE</sequence>
<feature type="region of interest" description="Disordered" evidence="1">
    <location>
        <begin position="150"/>
        <end position="194"/>
    </location>
</feature>
<dbReference type="InterPro" id="IPR051608">
    <property type="entry name" value="RQC_Subunit_NEMF"/>
</dbReference>
<dbReference type="GO" id="GO:0043023">
    <property type="term" value="F:ribosomal large subunit binding"/>
    <property type="evidence" value="ECO:0007669"/>
    <property type="project" value="TreeGrafter"/>
</dbReference>